<proteinExistence type="predicted"/>
<dbReference type="OrthoDB" id="3849515at2759"/>
<protein>
    <submittedName>
        <fullName evidence="2">Uncharacterized protein</fullName>
    </submittedName>
</protein>
<dbReference type="EMBL" id="NAJP01000043">
    <property type="protein sequence ID" value="TKA38771.1"/>
    <property type="molecule type" value="Genomic_DNA"/>
</dbReference>
<dbReference type="Proteomes" id="UP000310066">
    <property type="component" value="Unassembled WGS sequence"/>
</dbReference>
<organism evidence="2 3">
    <name type="scientific">Friedmanniomyces endolithicus</name>
    <dbReference type="NCBI Taxonomy" id="329885"/>
    <lineage>
        <taxon>Eukaryota</taxon>
        <taxon>Fungi</taxon>
        <taxon>Dikarya</taxon>
        <taxon>Ascomycota</taxon>
        <taxon>Pezizomycotina</taxon>
        <taxon>Dothideomycetes</taxon>
        <taxon>Dothideomycetidae</taxon>
        <taxon>Mycosphaerellales</taxon>
        <taxon>Teratosphaeriaceae</taxon>
        <taxon>Friedmanniomyces</taxon>
    </lineage>
</organism>
<comment type="caution">
    <text evidence="2">The sequence shown here is derived from an EMBL/GenBank/DDBJ whole genome shotgun (WGS) entry which is preliminary data.</text>
</comment>
<dbReference type="AlphaFoldDB" id="A0A4U0URX3"/>
<evidence type="ECO:0000313" key="3">
    <source>
        <dbReference type="Proteomes" id="UP000310066"/>
    </source>
</evidence>
<gene>
    <name evidence="2" type="ORF">B0A54_08735</name>
</gene>
<accession>A0A4U0URX3</accession>
<evidence type="ECO:0000313" key="2">
    <source>
        <dbReference type="EMBL" id="TKA38771.1"/>
    </source>
</evidence>
<name>A0A4U0URX3_9PEZI</name>
<sequence>MAINKYQEHKAVKLAIARGSSPDPNFSRIDFGSLPEHANDEIVEKVGISPPSYEEVVLLRRAGSVERLQDGKGDFVAARSIEHEGQGERGPTVARKASWGSITRS</sequence>
<evidence type="ECO:0000256" key="1">
    <source>
        <dbReference type="SAM" id="MobiDB-lite"/>
    </source>
</evidence>
<feature type="region of interest" description="Disordered" evidence="1">
    <location>
        <begin position="81"/>
        <end position="105"/>
    </location>
</feature>
<reference evidence="2 3" key="1">
    <citation type="submission" date="2017-03" db="EMBL/GenBank/DDBJ databases">
        <title>Genomes of endolithic fungi from Antarctica.</title>
        <authorList>
            <person name="Coleine C."/>
            <person name="Masonjones S."/>
            <person name="Stajich J.E."/>
        </authorList>
    </citation>
    <scope>NUCLEOTIDE SEQUENCE [LARGE SCALE GENOMIC DNA]</scope>
    <source>
        <strain evidence="2 3">CCFEE 5311</strain>
    </source>
</reference>